<feature type="compositionally biased region" description="Low complexity" evidence="2">
    <location>
        <begin position="453"/>
        <end position="467"/>
    </location>
</feature>
<dbReference type="Proteomes" id="UP000002698">
    <property type="component" value="Chromosome"/>
</dbReference>
<feature type="compositionally biased region" description="Low complexity" evidence="2">
    <location>
        <begin position="429"/>
        <end position="444"/>
    </location>
</feature>
<feature type="region of interest" description="Disordered" evidence="2">
    <location>
        <begin position="1"/>
        <end position="23"/>
    </location>
</feature>
<dbReference type="SUPFAM" id="SSF57997">
    <property type="entry name" value="Tropomyosin"/>
    <property type="match status" value="1"/>
</dbReference>
<evidence type="ECO:0000313" key="3">
    <source>
        <dbReference type="EMBL" id="CAI49666.1"/>
    </source>
</evidence>
<feature type="compositionally biased region" description="Acidic residues" evidence="2">
    <location>
        <begin position="417"/>
        <end position="428"/>
    </location>
</feature>
<organism evidence="3 4">
    <name type="scientific">Natronomonas pharaonis (strain ATCC 35678 / DSM 2160 / CIP 103997 / JCM 8858 / NBRC 14720 / NCIMB 2260 / Gabara)</name>
    <name type="common">Halobacterium pharaonis</name>
    <dbReference type="NCBI Taxonomy" id="348780"/>
    <lineage>
        <taxon>Archaea</taxon>
        <taxon>Methanobacteriati</taxon>
        <taxon>Methanobacteriota</taxon>
        <taxon>Stenosarchaea group</taxon>
        <taxon>Halobacteria</taxon>
        <taxon>Halobacteriales</taxon>
        <taxon>Natronomonadaceae</taxon>
        <taxon>Natronomonas</taxon>
    </lineage>
</organism>
<dbReference type="eggNOG" id="arCOG04573">
    <property type="taxonomic scope" value="Archaea"/>
</dbReference>
<dbReference type="RefSeq" id="WP_011323288.1">
    <property type="nucleotide sequence ID" value="NC_007426.1"/>
</dbReference>
<keyword evidence="1" id="KW-0175">Coiled coil</keyword>
<keyword evidence="4" id="KW-1185">Reference proteome</keyword>
<dbReference type="EnsemblBacteria" id="CAI49666">
    <property type="protein sequence ID" value="CAI49666"/>
    <property type="gene ID" value="NP_3150A"/>
</dbReference>
<dbReference type="AlphaFoldDB" id="A0A1U7EX39"/>
<accession>A0A1U7EX39</accession>
<feature type="coiled-coil region" evidence="1">
    <location>
        <begin position="340"/>
        <end position="403"/>
    </location>
</feature>
<reference evidence="3 4" key="1">
    <citation type="journal article" date="2005" name="Genome Res.">
        <title>Living with two extremes: conclusions from the genome sequence of Natronomonas pharaonis.</title>
        <authorList>
            <person name="Falb M."/>
            <person name="Pfeiffer F."/>
            <person name="Palm P."/>
            <person name="Rodewald K."/>
            <person name="Hickmann V."/>
            <person name="Tittor J."/>
            <person name="Oesterhelt D."/>
        </authorList>
    </citation>
    <scope>NUCLEOTIDE SEQUENCE [LARGE SCALE GENOMIC DNA]</scope>
    <source>
        <strain evidence="4">ATCC 35678 / DSM 2160 / CIP 103997 / JCM 8858 / NBRC 14720 / NCIMB 2260 / Gabara</strain>
    </source>
</reference>
<gene>
    <name evidence="3" type="ordered locus">NP_3150A</name>
</gene>
<proteinExistence type="predicted"/>
<name>A0A1U7EX39_NATPD</name>
<dbReference type="OrthoDB" id="242713at2157"/>
<feature type="compositionally biased region" description="Low complexity" evidence="2">
    <location>
        <begin position="144"/>
        <end position="158"/>
    </location>
</feature>
<feature type="region of interest" description="Disordered" evidence="2">
    <location>
        <begin position="141"/>
        <end position="175"/>
    </location>
</feature>
<dbReference type="GeneID" id="3701670"/>
<evidence type="ECO:0000256" key="1">
    <source>
        <dbReference type="SAM" id="Coils"/>
    </source>
</evidence>
<protein>
    <submittedName>
        <fullName evidence="3">Probable coiled coil protein</fullName>
    </submittedName>
</protein>
<evidence type="ECO:0000313" key="4">
    <source>
        <dbReference type="Proteomes" id="UP000002698"/>
    </source>
</evidence>
<dbReference type="STRING" id="348780.NP_3150A"/>
<feature type="compositionally biased region" description="Acidic residues" evidence="2">
    <location>
        <begin position="468"/>
        <end position="478"/>
    </location>
</feature>
<feature type="compositionally biased region" description="Polar residues" evidence="2">
    <location>
        <begin position="1"/>
        <end position="16"/>
    </location>
</feature>
<feature type="region of interest" description="Disordered" evidence="2">
    <location>
        <begin position="406"/>
        <end position="478"/>
    </location>
</feature>
<evidence type="ECO:0000256" key="2">
    <source>
        <dbReference type="SAM" id="MobiDB-lite"/>
    </source>
</evidence>
<dbReference type="Gene3D" id="1.10.287.1490">
    <property type="match status" value="1"/>
</dbReference>
<sequence>MSNADPTEVVTASSDGVTVEKSFEPDDFPVPAIAFAIESERDESVSVRITDTVPEDVAPEDIGFHPDYGAEFWDVEEGQIVFERDFDAGEEFTTVYGLRGGDAEVARKFMSEPEIESVDPPLSGPERAAAQAAGDIEMGIGPIADDATASGAGRTTAGADDRQPSAGQADDGEQAAIAPGDEDSLVAQLATEINAGAVDRQTVLYLRDALGVNLASASVEARIEQLQSSVADLDAYTSALEAFLDENGDAQQLIQDVRDDYEETTARIDAVESVADEAVEATDDIDARLDDVEETFEEQLDDVETRLDDVVTEVEDDLEAIDEEVEVAVESELEALESRVDSIADDAAAATDGIEELREELSEVETGLQEETETRLDELEAEIESLEAELSDVAELRDRLATALSGLGGNVPAVGDGEPDTEAGEAENDTSPAVAADAADDVAGSGSGDGTDDAAQASDTDDGAAAGDDTEADTTDAA</sequence>
<dbReference type="EMBL" id="CR936257">
    <property type="protein sequence ID" value="CAI49666.1"/>
    <property type="molecule type" value="Genomic_DNA"/>
</dbReference>
<feature type="coiled-coil region" evidence="1">
    <location>
        <begin position="254"/>
        <end position="313"/>
    </location>
</feature>
<dbReference type="HOGENOM" id="CLU_709039_0_0_2"/>
<dbReference type="KEGG" id="nph:NP_3150A"/>